<comment type="caution">
    <text evidence="5">The sequence shown here is derived from an EMBL/GenBank/DDBJ whole genome shotgun (WGS) entry which is preliminary data.</text>
</comment>
<proteinExistence type="inferred from homology"/>
<dbReference type="HAMAP" id="MF_00376">
    <property type="entry name" value="Dephospho_CoA_kinase"/>
    <property type="match status" value="1"/>
</dbReference>
<sequence>MTLIIGLTGGIASGKSTVSNMFKEKNITVVDADQIARDVVEIGKTAYKEIVQHFGKEILNNDETINRAKLGSIIFQSEEERKILNNIVHPEVRKEMMSQTEIAKENKEEIVVLDIPLLYESNLTHLVHKTLLVYVDENVQVKRLMERNNYTYEEAKMRMEAQLSLEDKLKLVDHVINNNGTIGETEEQLNKLINEWLDK</sequence>
<keyword evidence="6" id="KW-1185">Reference proteome</keyword>
<reference evidence="5 6" key="1">
    <citation type="submission" date="2023-03" db="EMBL/GenBank/DDBJ databases">
        <title>Bacillus Genome Sequencing.</title>
        <authorList>
            <person name="Dunlap C."/>
        </authorList>
    </citation>
    <scope>NUCLEOTIDE SEQUENCE [LARGE SCALE GENOMIC DNA]</scope>
    <source>
        <strain evidence="5 6">NRS-1717</strain>
    </source>
</reference>
<name>A0ABU6NW88_9BACI</name>
<dbReference type="PANTHER" id="PTHR10695:SF46">
    <property type="entry name" value="BIFUNCTIONAL COENZYME A SYNTHASE-RELATED"/>
    <property type="match status" value="1"/>
</dbReference>
<dbReference type="Gene3D" id="3.40.50.300">
    <property type="entry name" value="P-loop containing nucleotide triphosphate hydrolases"/>
    <property type="match status" value="1"/>
</dbReference>
<dbReference type="EC" id="2.7.1.24" evidence="3 4"/>
<keyword evidence="1 3" id="KW-0547">Nucleotide-binding</keyword>
<dbReference type="RefSeq" id="WP_328015061.1">
    <property type="nucleotide sequence ID" value="NZ_JARTFS010000005.1"/>
</dbReference>
<comment type="catalytic activity">
    <reaction evidence="3">
        <text>3'-dephospho-CoA + ATP = ADP + CoA + H(+)</text>
        <dbReference type="Rhea" id="RHEA:18245"/>
        <dbReference type="ChEBI" id="CHEBI:15378"/>
        <dbReference type="ChEBI" id="CHEBI:30616"/>
        <dbReference type="ChEBI" id="CHEBI:57287"/>
        <dbReference type="ChEBI" id="CHEBI:57328"/>
        <dbReference type="ChEBI" id="CHEBI:456216"/>
        <dbReference type="EC" id="2.7.1.24"/>
    </reaction>
</comment>
<gene>
    <name evidence="3 5" type="primary">coaE</name>
    <name evidence="5" type="ORF">P9271_07460</name>
</gene>
<dbReference type="InterPro" id="IPR027417">
    <property type="entry name" value="P-loop_NTPase"/>
</dbReference>
<accession>A0ABU6NW88</accession>
<evidence type="ECO:0000256" key="2">
    <source>
        <dbReference type="ARBA" id="ARBA00022840"/>
    </source>
</evidence>
<comment type="similarity">
    <text evidence="3">Belongs to the CoaE family.</text>
</comment>
<dbReference type="PROSITE" id="PS51219">
    <property type="entry name" value="DPCK"/>
    <property type="match status" value="1"/>
</dbReference>
<evidence type="ECO:0000313" key="5">
    <source>
        <dbReference type="EMBL" id="MED4401170.1"/>
    </source>
</evidence>
<dbReference type="SUPFAM" id="SSF52540">
    <property type="entry name" value="P-loop containing nucleoside triphosphate hydrolases"/>
    <property type="match status" value="1"/>
</dbReference>
<dbReference type="Pfam" id="PF01121">
    <property type="entry name" value="CoaE"/>
    <property type="match status" value="1"/>
</dbReference>
<dbReference type="InterPro" id="IPR001977">
    <property type="entry name" value="Depp_CoAkinase"/>
</dbReference>
<dbReference type="CDD" id="cd02022">
    <property type="entry name" value="DPCK"/>
    <property type="match status" value="1"/>
</dbReference>
<keyword evidence="3" id="KW-0963">Cytoplasm</keyword>
<evidence type="ECO:0000256" key="4">
    <source>
        <dbReference type="NCBIfam" id="TIGR00152"/>
    </source>
</evidence>
<evidence type="ECO:0000313" key="6">
    <source>
        <dbReference type="Proteomes" id="UP001342826"/>
    </source>
</evidence>
<dbReference type="Proteomes" id="UP001342826">
    <property type="component" value="Unassembled WGS sequence"/>
</dbReference>
<dbReference type="NCBIfam" id="TIGR00152">
    <property type="entry name" value="dephospho-CoA kinase"/>
    <property type="match status" value="1"/>
</dbReference>
<comment type="function">
    <text evidence="3">Catalyzes the phosphorylation of the 3'-hydroxyl group of dephosphocoenzyme A to form coenzyme A.</text>
</comment>
<dbReference type="EMBL" id="JARTFS010000005">
    <property type="protein sequence ID" value="MED4401170.1"/>
    <property type="molecule type" value="Genomic_DNA"/>
</dbReference>
<dbReference type="PANTHER" id="PTHR10695">
    <property type="entry name" value="DEPHOSPHO-COA KINASE-RELATED"/>
    <property type="match status" value="1"/>
</dbReference>
<organism evidence="5 6">
    <name type="scientific">Metabacillus fastidiosus</name>
    <dbReference type="NCBI Taxonomy" id="1458"/>
    <lineage>
        <taxon>Bacteria</taxon>
        <taxon>Bacillati</taxon>
        <taxon>Bacillota</taxon>
        <taxon>Bacilli</taxon>
        <taxon>Bacillales</taxon>
        <taxon>Bacillaceae</taxon>
        <taxon>Metabacillus</taxon>
    </lineage>
</organism>
<keyword evidence="3 5" id="KW-0418">Kinase</keyword>
<protein>
    <recommendedName>
        <fullName evidence="3 4">Dephospho-CoA kinase</fullName>
        <ecNumber evidence="3 4">2.7.1.24</ecNumber>
    </recommendedName>
    <alternativeName>
        <fullName evidence="3">Dephosphocoenzyme A kinase</fullName>
    </alternativeName>
</protein>
<feature type="binding site" evidence="3">
    <location>
        <begin position="12"/>
        <end position="17"/>
    </location>
    <ligand>
        <name>ATP</name>
        <dbReference type="ChEBI" id="CHEBI:30616"/>
    </ligand>
</feature>
<evidence type="ECO:0000256" key="3">
    <source>
        <dbReference type="HAMAP-Rule" id="MF_00376"/>
    </source>
</evidence>
<evidence type="ECO:0000256" key="1">
    <source>
        <dbReference type="ARBA" id="ARBA00022741"/>
    </source>
</evidence>
<comment type="subcellular location">
    <subcellularLocation>
        <location evidence="3">Cytoplasm</location>
    </subcellularLocation>
</comment>
<keyword evidence="3" id="KW-0173">Coenzyme A biosynthesis</keyword>
<keyword evidence="2 3" id="KW-0067">ATP-binding</keyword>
<keyword evidence="3 5" id="KW-0808">Transferase</keyword>
<comment type="pathway">
    <text evidence="3">Cofactor biosynthesis; coenzyme A biosynthesis; CoA from (R)-pantothenate: step 5/5.</text>
</comment>
<dbReference type="GO" id="GO:0004140">
    <property type="term" value="F:dephospho-CoA kinase activity"/>
    <property type="evidence" value="ECO:0007669"/>
    <property type="project" value="UniProtKB-EC"/>
</dbReference>